<reference evidence="2" key="1">
    <citation type="journal article" date="2020" name="bioRxiv">
        <title>A rank-normalized archaeal taxonomy based on genome phylogeny resolves widespread incomplete and uneven classifications.</title>
        <authorList>
            <person name="Rinke C."/>
            <person name="Chuvochina M."/>
            <person name="Mussig A.J."/>
            <person name="Chaumeil P.-A."/>
            <person name="Waite D.W."/>
            <person name="Whitman W.B."/>
            <person name="Parks D.H."/>
            <person name="Hugenholtz P."/>
        </authorList>
    </citation>
    <scope>NUCLEOTIDE SEQUENCE</scope>
    <source>
        <strain evidence="2">UBA8834</strain>
    </source>
</reference>
<dbReference type="AlphaFoldDB" id="A0A832SLZ7"/>
<feature type="transmembrane region" description="Helical" evidence="1">
    <location>
        <begin position="7"/>
        <end position="28"/>
    </location>
</feature>
<dbReference type="PANTHER" id="PTHR35337:SF1">
    <property type="entry name" value="SLR1478 PROTEIN"/>
    <property type="match status" value="1"/>
</dbReference>
<sequence length="185" mass="20141">MSRNLKLFIILLGVFIFGTLIGWIVGLLDPNLAEHAYMVLRKLLGGNKLPEGFELFILIFLNNVRVATIIAFGGIILGIVPFLVLLFNGIVVGIVISYTASRGVPGSKILLSIIPHGIVEIPAFIIAGIGGINWFLEVVKGEGELENRFKRGFKIMLRFLILAISLLFIAALIEAFITPKLAGIS</sequence>
<dbReference type="PANTHER" id="PTHR35337">
    <property type="entry name" value="SLR1478 PROTEIN"/>
    <property type="match status" value="1"/>
</dbReference>
<feature type="transmembrane region" description="Helical" evidence="1">
    <location>
        <begin position="157"/>
        <end position="177"/>
    </location>
</feature>
<gene>
    <name evidence="2" type="ORF">HA331_02355</name>
</gene>
<dbReference type="Proteomes" id="UP000617544">
    <property type="component" value="Unassembled WGS sequence"/>
</dbReference>
<feature type="transmembrane region" description="Helical" evidence="1">
    <location>
        <begin position="82"/>
        <end position="101"/>
    </location>
</feature>
<feature type="transmembrane region" description="Helical" evidence="1">
    <location>
        <begin position="55"/>
        <end position="75"/>
    </location>
</feature>
<evidence type="ECO:0000313" key="2">
    <source>
        <dbReference type="EMBL" id="HII60597.1"/>
    </source>
</evidence>
<evidence type="ECO:0000313" key="3">
    <source>
        <dbReference type="Proteomes" id="UP000617544"/>
    </source>
</evidence>
<organism evidence="2 3">
    <name type="scientific">Pyrococcus horikoshii</name>
    <dbReference type="NCBI Taxonomy" id="53953"/>
    <lineage>
        <taxon>Archaea</taxon>
        <taxon>Methanobacteriati</taxon>
        <taxon>Methanobacteriota</taxon>
        <taxon>Thermococci</taxon>
        <taxon>Thermococcales</taxon>
        <taxon>Thermococcaceae</taxon>
        <taxon>Pyrococcus</taxon>
    </lineage>
</organism>
<keyword evidence="1" id="KW-0812">Transmembrane</keyword>
<feature type="transmembrane region" description="Helical" evidence="1">
    <location>
        <begin position="113"/>
        <end position="136"/>
    </location>
</feature>
<dbReference type="EMBL" id="DUJN01000002">
    <property type="protein sequence ID" value="HII60597.1"/>
    <property type="molecule type" value="Genomic_DNA"/>
</dbReference>
<dbReference type="RefSeq" id="WP_010885693.1">
    <property type="nucleotide sequence ID" value="NZ_DUJN01000002.1"/>
</dbReference>
<protein>
    <submittedName>
        <fullName evidence="2">Stage II sporulation protein M</fullName>
    </submittedName>
</protein>
<dbReference type="OMA" id="CAFGLKF"/>
<keyword evidence="1" id="KW-0472">Membrane</keyword>
<dbReference type="GeneID" id="32154126"/>
<proteinExistence type="predicted"/>
<name>A0A832SLZ7_PYRHR</name>
<accession>A0A832SLZ7</accession>
<dbReference type="InterPro" id="IPR002798">
    <property type="entry name" value="SpoIIM-like"/>
</dbReference>
<comment type="caution">
    <text evidence="2">The sequence shown here is derived from an EMBL/GenBank/DDBJ whole genome shotgun (WGS) entry which is preliminary data.</text>
</comment>
<dbReference type="Pfam" id="PF01944">
    <property type="entry name" value="SpoIIM"/>
    <property type="match status" value="1"/>
</dbReference>
<evidence type="ECO:0000256" key="1">
    <source>
        <dbReference type="SAM" id="Phobius"/>
    </source>
</evidence>
<keyword evidence="1" id="KW-1133">Transmembrane helix</keyword>